<dbReference type="PROSITE" id="PS00178">
    <property type="entry name" value="AA_TRNA_LIGASE_I"/>
    <property type="match status" value="1"/>
</dbReference>
<dbReference type="InterPro" id="IPR023458">
    <property type="entry name" value="Met-tRNA_ligase_1"/>
</dbReference>
<dbReference type="InterPro" id="IPR009080">
    <property type="entry name" value="tRNAsynth_Ia_anticodon-bd"/>
</dbReference>
<evidence type="ECO:0000256" key="1">
    <source>
        <dbReference type="ARBA" id="ARBA00008258"/>
    </source>
</evidence>
<evidence type="ECO:0000313" key="12">
    <source>
        <dbReference type="Proteomes" id="UP001595843"/>
    </source>
</evidence>
<organism evidence="11 12">
    <name type="scientific">Salinithrix halophila</name>
    <dbReference type="NCBI Taxonomy" id="1485204"/>
    <lineage>
        <taxon>Bacteria</taxon>
        <taxon>Bacillati</taxon>
        <taxon>Bacillota</taxon>
        <taxon>Bacilli</taxon>
        <taxon>Bacillales</taxon>
        <taxon>Thermoactinomycetaceae</taxon>
        <taxon>Salinithrix</taxon>
    </lineage>
</organism>
<keyword evidence="6 9" id="KW-0648">Protein biosynthesis</keyword>
<evidence type="ECO:0000313" key="11">
    <source>
        <dbReference type="EMBL" id="MFC4076079.1"/>
    </source>
</evidence>
<dbReference type="EMBL" id="JBHSAP010000007">
    <property type="protein sequence ID" value="MFC4076079.1"/>
    <property type="molecule type" value="Genomic_DNA"/>
</dbReference>
<comment type="catalytic activity">
    <reaction evidence="8">
        <text>tRNA(Met) + L-methionine + ATP = L-methionyl-tRNA(Met) + AMP + diphosphate</text>
        <dbReference type="Rhea" id="RHEA:13481"/>
        <dbReference type="Rhea" id="RHEA-COMP:9667"/>
        <dbReference type="Rhea" id="RHEA-COMP:9698"/>
        <dbReference type="ChEBI" id="CHEBI:30616"/>
        <dbReference type="ChEBI" id="CHEBI:33019"/>
        <dbReference type="ChEBI" id="CHEBI:57844"/>
        <dbReference type="ChEBI" id="CHEBI:78442"/>
        <dbReference type="ChEBI" id="CHEBI:78530"/>
        <dbReference type="ChEBI" id="CHEBI:456215"/>
        <dbReference type="EC" id="6.1.1.10"/>
    </reaction>
</comment>
<evidence type="ECO:0000256" key="7">
    <source>
        <dbReference type="ARBA" id="ARBA00023146"/>
    </source>
</evidence>
<dbReference type="RefSeq" id="WP_380702596.1">
    <property type="nucleotide sequence ID" value="NZ_JBHSAP010000007.1"/>
</dbReference>
<gene>
    <name evidence="11" type="ORF">ACFOUO_04575</name>
</gene>
<reference evidence="12" key="1">
    <citation type="journal article" date="2019" name="Int. J. Syst. Evol. Microbiol.">
        <title>The Global Catalogue of Microorganisms (GCM) 10K type strain sequencing project: providing services to taxonomists for standard genome sequencing and annotation.</title>
        <authorList>
            <consortium name="The Broad Institute Genomics Platform"/>
            <consortium name="The Broad Institute Genome Sequencing Center for Infectious Disease"/>
            <person name="Wu L."/>
            <person name="Ma J."/>
        </authorList>
    </citation>
    <scope>NUCLEOTIDE SEQUENCE [LARGE SCALE GENOMIC DNA]</scope>
    <source>
        <strain evidence="12">IBRC-M 10813</strain>
    </source>
</reference>
<evidence type="ECO:0000256" key="2">
    <source>
        <dbReference type="ARBA" id="ARBA00022490"/>
    </source>
</evidence>
<dbReference type="PANTHER" id="PTHR45765:SF1">
    <property type="entry name" value="METHIONINE--TRNA LIGASE, CYTOPLASMIC"/>
    <property type="match status" value="1"/>
</dbReference>
<sequence>MARSQKILVTAAPPTPNGGLHIGHLSGPFLGADVFSRYQRLLGNEVLYLSYADDFQEYVQRTALETGKTPETVADEFTQSIQETLQLGLMSPDHFYSPRKNDIHRQWMQSLFTDLEQGGVVEIREVPTFYCPQCKTYLYEGLARGHCRHCHEMSDATTCESCGIPQEPGEPTDAFCTQCHTLVDIRSEKRAFFQIEKMKERLHQYYGEREYWRPRLKALCRQLMQTVKEAPISRRFSLGVPVPLDGMEGQVLDTWYGGAAGYLSTACDWARSVGDPDLWKPYWESENARWVAFLGFDCGFSHAMLYPAMLMAQGRYQAPHTVITNEFYRLENKKISTSRNHAIWGSDILQAVQPDAVRFYLCQTAPEQEQTNFDLTRFLQLINDTLVDKWNAWLTQLLQQAARLNTIDLSLASNERIHPESLHLQKATLHAIKEVSRALSEENFSLQQAAREINGFVNQALRHYYRVCKPYTNYLSDLTTNLAAARTLSIIAAPLLPEFALSLRKALGEDGYTRQMLWKDLFQARVLIKPSVPEKPFFTKVTEGELNKLLPNHSTGEIHVG</sequence>
<keyword evidence="5 9" id="KW-0067">ATP-binding</keyword>
<name>A0ABV8JJG3_9BACL</name>
<dbReference type="Gene3D" id="2.20.28.20">
    <property type="entry name" value="Methionyl-tRNA synthetase, Zn-domain"/>
    <property type="match status" value="1"/>
</dbReference>
<protein>
    <submittedName>
        <fullName evidence="11">Methionine--tRNA ligase</fullName>
        <ecNumber evidence="11">6.1.1.10</ecNumber>
    </submittedName>
</protein>
<keyword evidence="3 9" id="KW-0436">Ligase</keyword>
<proteinExistence type="inferred from homology"/>
<dbReference type="InterPro" id="IPR029038">
    <property type="entry name" value="MetRS_Zn"/>
</dbReference>
<dbReference type="InterPro" id="IPR001412">
    <property type="entry name" value="aa-tRNA-synth_I_CS"/>
</dbReference>
<dbReference type="InterPro" id="IPR015413">
    <property type="entry name" value="Methionyl/Leucyl_tRNA_Synth"/>
</dbReference>
<feature type="domain" description="Methionyl/Leucyl tRNA synthetase" evidence="10">
    <location>
        <begin position="7"/>
        <end position="392"/>
    </location>
</feature>
<dbReference type="PANTHER" id="PTHR45765">
    <property type="entry name" value="METHIONINE--TRNA LIGASE"/>
    <property type="match status" value="1"/>
</dbReference>
<evidence type="ECO:0000256" key="8">
    <source>
        <dbReference type="ARBA" id="ARBA00047364"/>
    </source>
</evidence>
<comment type="caution">
    <text evidence="11">The sequence shown here is derived from an EMBL/GenBank/DDBJ whole genome shotgun (WGS) entry which is preliminary data.</text>
</comment>
<evidence type="ECO:0000259" key="10">
    <source>
        <dbReference type="Pfam" id="PF09334"/>
    </source>
</evidence>
<dbReference type="Proteomes" id="UP001595843">
    <property type="component" value="Unassembled WGS sequence"/>
</dbReference>
<keyword evidence="2" id="KW-0963">Cytoplasm</keyword>
<dbReference type="SUPFAM" id="SSF47323">
    <property type="entry name" value="Anticodon-binding domain of a subclass of class I aminoacyl-tRNA synthetases"/>
    <property type="match status" value="1"/>
</dbReference>
<dbReference type="EC" id="6.1.1.10" evidence="11"/>
<dbReference type="GO" id="GO:0004825">
    <property type="term" value="F:methionine-tRNA ligase activity"/>
    <property type="evidence" value="ECO:0007669"/>
    <property type="project" value="UniProtKB-EC"/>
</dbReference>
<evidence type="ECO:0000256" key="6">
    <source>
        <dbReference type="ARBA" id="ARBA00022917"/>
    </source>
</evidence>
<keyword evidence="7 9" id="KW-0030">Aminoacyl-tRNA synthetase</keyword>
<keyword evidence="12" id="KW-1185">Reference proteome</keyword>
<evidence type="ECO:0000256" key="3">
    <source>
        <dbReference type="ARBA" id="ARBA00022598"/>
    </source>
</evidence>
<keyword evidence="4 9" id="KW-0547">Nucleotide-binding</keyword>
<accession>A0ABV8JJG3</accession>
<dbReference type="InterPro" id="IPR014729">
    <property type="entry name" value="Rossmann-like_a/b/a_fold"/>
</dbReference>
<evidence type="ECO:0000256" key="4">
    <source>
        <dbReference type="ARBA" id="ARBA00022741"/>
    </source>
</evidence>
<dbReference type="Gene3D" id="3.40.50.620">
    <property type="entry name" value="HUPs"/>
    <property type="match status" value="1"/>
</dbReference>
<comment type="similarity">
    <text evidence="1">Belongs to the class-I aminoacyl-tRNA synthetase family. MetG type 1 subfamily.</text>
</comment>
<evidence type="ECO:0000256" key="5">
    <source>
        <dbReference type="ARBA" id="ARBA00022840"/>
    </source>
</evidence>
<dbReference type="SUPFAM" id="SSF52374">
    <property type="entry name" value="Nucleotidylyl transferase"/>
    <property type="match status" value="1"/>
</dbReference>
<evidence type="ECO:0000256" key="9">
    <source>
        <dbReference type="RuleBase" id="RU363039"/>
    </source>
</evidence>
<dbReference type="Pfam" id="PF09334">
    <property type="entry name" value="tRNA-synt_1g"/>
    <property type="match status" value="1"/>
</dbReference>